<evidence type="ECO:0000259" key="1">
    <source>
        <dbReference type="PROSITE" id="PS00622"/>
    </source>
</evidence>
<dbReference type="InterPro" id="IPR016032">
    <property type="entry name" value="Sig_transdc_resp-reg_C-effctor"/>
</dbReference>
<protein>
    <submittedName>
        <fullName evidence="2">Putative sigma-70 region domain containing protein</fullName>
    </submittedName>
</protein>
<proteinExistence type="predicted"/>
<dbReference type="SUPFAM" id="SSF46894">
    <property type="entry name" value="C-terminal effector domain of the bipartite response regulators"/>
    <property type="match status" value="1"/>
</dbReference>
<dbReference type="GO" id="GO:0006352">
    <property type="term" value="P:DNA-templated transcription initiation"/>
    <property type="evidence" value="ECO:0007669"/>
    <property type="project" value="InterPro"/>
</dbReference>
<dbReference type="InterPro" id="IPR000792">
    <property type="entry name" value="Tscrpt_reg_LuxR_C"/>
</dbReference>
<dbReference type="InterPro" id="IPR036388">
    <property type="entry name" value="WH-like_DNA-bd_sf"/>
</dbReference>
<evidence type="ECO:0000313" key="3">
    <source>
        <dbReference type="EMBL" id="QJA74392.1"/>
    </source>
</evidence>
<dbReference type="EMBL" id="MT141491">
    <property type="protein sequence ID" value="QJA63133.1"/>
    <property type="molecule type" value="Genomic_DNA"/>
</dbReference>
<dbReference type="EMBL" id="MT142094">
    <property type="protein sequence ID" value="QJA74392.1"/>
    <property type="molecule type" value="Genomic_DNA"/>
</dbReference>
<organism evidence="2">
    <name type="scientific">viral metagenome</name>
    <dbReference type="NCBI Taxonomy" id="1070528"/>
    <lineage>
        <taxon>unclassified sequences</taxon>
        <taxon>metagenomes</taxon>
        <taxon>organismal metagenomes</taxon>
    </lineage>
</organism>
<reference evidence="2" key="1">
    <citation type="submission" date="2020-03" db="EMBL/GenBank/DDBJ databases">
        <title>The deep terrestrial virosphere.</title>
        <authorList>
            <person name="Holmfeldt K."/>
            <person name="Nilsson E."/>
            <person name="Simone D."/>
            <person name="Lopez-Fernandez M."/>
            <person name="Wu X."/>
            <person name="de Brujin I."/>
            <person name="Lundin D."/>
            <person name="Andersson A."/>
            <person name="Bertilsson S."/>
            <person name="Dopson M."/>
        </authorList>
    </citation>
    <scope>NUCLEOTIDE SEQUENCE</scope>
    <source>
        <strain evidence="3">MM415A02025</strain>
        <strain evidence="2">MM415B00647</strain>
    </source>
</reference>
<evidence type="ECO:0000313" key="2">
    <source>
        <dbReference type="EMBL" id="QJA63133.1"/>
    </source>
</evidence>
<dbReference type="InterPro" id="IPR013249">
    <property type="entry name" value="RNA_pol_sigma70_r4_t2"/>
</dbReference>
<dbReference type="PROSITE" id="PS00622">
    <property type="entry name" value="HTH_LUXR_1"/>
    <property type="match status" value="1"/>
</dbReference>
<sequence>MEFEKKYQLIKQAVKPYADRYGVFTEEDLVNEAWLNKQVREAEKESHVIKAAKDACGWFLRSWHKTGIDRKKQEINIIPLSVLAKDGSADMCEYEQDNTTELLKEDLYKLMSKTERRIVEYRLQGRTYKEIAEKLKRPESTVRWIHKNMQRRMSQQRNELLGM</sequence>
<gene>
    <name evidence="3" type="ORF">MM415A02025_0014</name>
    <name evidence="2" type="ORF">MM415B00647_0006</name>
</gene>
<dbReference type="GO" id="GO:0016987">
    <property type="term" value="F:sigma factor activity"/>
    <property type="evidence" value="ECO:0007669"/>
    <property type="project" value="InterPro"/>
</dbReference>
<dbReference type="AlphaFoldDB" id="A0A6M3IZY4"/>
<feature type="domain" description="HTH luxR-type" evidence="1">
    <location>
        <begin position="125"/>
        <end position="152"/>
    </location>
</feature>
<accession>A0A6M3IZY4</accession>
<name>A0A6M3IZY4_9ZZZZ</name>
<dbReference type="Gene3D" id="1.10.10.10">
    <property type="entry name" value="Winged helix-like DNA-binding domain superfamily/Winged helix DNA-binding domain"/>
    <property type="match status" value="1"/>
</dbReference>
<dbReference type="GO" id="GO:0003677">
    <property type="term" value="F:DNA binding"/>
    <property type="evidence" value="ECO:0007669"/>
    <property type="project" value="InterPro"/>
</dbReference>
<dbReference type="Pfam" id="PF08281">
    <property type="entry name" value="Sigma70_r4_2"/>
    <property type="match status" value="1"/>
</dbReference>